<dbReference type="InParanoid" id="C7Q6X1"/>
<sequence precursor="true">MLGRFISPPRVGRRWLRSSLSAFAGLSLATVGVWASSSPVARAGTASGGPGTASFWNETSGVQGFATALSPSSKVWYTLGNGGLENVFYPQTDNPDTYGLQYYVTDGSSFTDGEATNTKHAIALADPASLTFTQTNTAASGKYAITKTYVADPARSVILVKTTFTNNGSTPLYLYADYLPQLNNQGMGNIGSTDAGGDLVASNGPMASALAASTPFSSASTGYVGTASSGTAQLATGHTLGTVYSGVSSSGHIDQTAQIPVAASGSTTFTLALGFDTTSAAAVSDVSASLSSGFAAVQSSFQAGWHTWMSGLTTAPASVANNAGLLTQYETSLMEVKADEDKNYVGAFVAAPVTPWGSTVSADGGGGHGYHLVWTRDEYQMASALLAAGDKQDASDALTYLENYEETSSGQVKQNTWLNGNAMWGGNQQDEEADPIILAYQLGRTGSADFAKIKLLASFIAANGPTTGQERWEENGGYSPATIASEIAGLVCASNIATANGDSADAAAWLAKAQSWAGSVAGWTYTTSGPYGSGSYFLRLTPDGQPNSGASIGLANGGGNHDDRTVVDQSFLDLVRLGVMPATASQVTNSLAVDDAQIGVNTPEGQIDHRYDFDGYGETSSGADYTGAGTGNPWPVLTGERGEYDVAAGNLTGAQSALTTMAGAASDGQISEQVWAGTNGTGGFSLGRPDNSANPLMWAMAQYVRLAMDISAGQNLDTPTVVCQTFNACSAAPTTKPAAPTNLTVTATHTTNVSLSWSGSSLAAGYKVYRATGTGPAALVATVASTAYTDTKLTASTAYSYSVTAYNNVGESGPSNTVTTTTKTPVPPPNAPTGLTVSAAASTTVDLTWTAATDTSGGTVGGYNIYRATGTGTAALVASTSGTSFTDTGLTPSTGYTYSVTATDTDGNESAASNSVTATTTANNVEVVTVTVPSYTDQTGLTVYMAGTLSALGGGQGDWAANGIAFTRVDATHWRATIHAAGPTTLSYKYTLGGAWANDEETASCGYVGNRSMQINGGTEADTVANWAGPYTCGSSPPPPPGGGTGGNGGTTETIAVTVPADTPASAQVYLAGNLSVLGGGQGDWAANGVLMSRVDATHFTASVSAANASTTLQYKYTLNGTWSNNEETGSCGYVQNRSLTVNGGTQTDTVANWKGYGGC</sequence>
<dbReference type="SMART" id="SM00060">
    <property type="entry name" value="FN3"/>
    <property type="match status" value="2"/>
</dbReference>
<dbReference type="Gene3D" id="2.60.40.10">
    <property type="entry name" value="Immunoglobulins"/>
    <property type="match status" value="4"/>
</dbReference>
<dbReference type="Pfam" id="PF09137">
    <property type="entry name" value="Glucodextran_N"/>
    <property type="match status" value="1"/>
</dbReference>
<dbReference type="SUPFAM" id="SSF48208">
    <property type="entry name" value="Six-hairpin glycosidases"/>
    <property type="match status" value="1"/>
</dbReference>
<dbReference type="Pfam" id="PF00041">
    <property type="entry name" value="fn3"/>
    <property type="match status" value="2"/>
</dbReference>
<evidence type="ECO:0000256" key="1">
    <source>
        <dbReference type="ARBA" id="ARBA00000548"/>
    </source>
</evidence>
<dbReference type="InterPro" id="IPR013784">
    <property type="entry name" value="Carb-bd-like_fold"/>
</dbReference>
<dbReference type="InterPro" id="IPR008928">
    <property type="entry name" value="6-hairpin_glycosidase_sf"/>
</dbReference>
<evidence type="ECO:0000256" key="2">
    <source>
        <dbReference type="ARBA" id="ARBA00006188"/>
    </source>
</evidence>
<dbReference type="InterPro" id="IPR002044">
    <property type="entry name" value="CBM20"/>
</dbReference>
<evidence type="ECO:0000256" key="7">
    <source>
        <dbReference type="ARBA" id="ARBA00030238"/>
    </source>
</evidence>
<dbReference type="InterPro" id="IPR015220">
    <property type="entry name" value="Glucodextranase_N"/>
</dbReference>
<dbReference type="CAZy" id="CBM20">
    <property type="family name" value="Carbohydrate-Binding Module Family 20"/>
</dbReference>
<dbReference type="PROSITE" id="PS00820">
    <property type="entry name" value="GLUCOAMYLASE"/>
    <property type="match status" value="1"/>
</dbReference>
<dbReference type="PROSITE" id="PS50853">
    <property type="entry name" value="FN3"/>
    <property type="match status" value="2"/>
</dbReference>
<dbReference type="PROSITE" id="PS51166">
    <property type="entry name" value="CBM20"/>
    <property type="match status" value="2"/>
</dbReference>
<dbReference type="OrthoDB" id="9806081at2"/>
<keyword evidence="6" id="KW-0624">Polysaccharide degradation</keyword>
<feature type="domain" description="CBM20" evidence="9">
    <location>
        <begin position="1045"/>
        <end position="1156"/>
    </location>
</feature>
<dbReference type="Proteomes" id="UP000000851">
    <property type="component" value="Chromosome"/>
</dbReference>
<feature type="domain" description="CBM20" evidence="9">
    <location>
        <begin position="920"/>
        <end position="1029"/>
    </location>
</feature>
<keyword evidence="11" id="KW-1185">Reference proteome</keyword>
<dbReference type="GO" id="GO:0000272">
    <property type="term" value="P:polysaccharide catabolic process"/>
    <property type="evidence" value="ECO:0007669"/>
    <property type="project" value="UniProtKB-KW"/>
</dbReference>
<dbReference type="PANTHER" id="PTHR31616:SF0">
    <property type="entry name" value="GLUCAN 1,4-ALPHA-GLUCOSIDASE"/>
    <property type="match status" value="1"/>
</dbReference>
<dbReference type="Gene3D" id="2.70.98.10">
    <property type="match status" value="1"/>
</dbReference>
<evidence type="ECO:0000256" key="4">
    <source>
        <dbReference type="ARBA" id="ARBA00022801"/>
    </source>
</evidence>
<dbReference type="SUPFAM" id="SSF74650">
    <property type="entry name" value="Galactose mutarotase-like"/>
    <property type="match status" value="1"/>
</dbReference>
<dbReference type="SUPFAM" id="SSF49452">
    <property type="entry name" value="Starch-binding domain-like"/>
    <property type="match status" value="2"/>
</dbReference>
<dbReference type="InterPro" id="IPR003961">
    <property type="entry name" value="FN3_dom"/>
</dbReference>
<keyword evidence="4" id="KW-0378">Hydrolase</keyword>
<dbReference type="KEGG" id="cai:Caci_7155"/>
<keyword evidence="5" id="KW-0326">Glycosidase</keyword>
<comment type="similarity">
    <text evidence="2">Belongs to the glycosyl hydrolase 15 family.</text>
</comment>
<keyword evidence="6" id="KW-0119">Carbohydrate metabolism</keyword>
<evidence type="ECO:0000256" key="3">
    <source>
        <dbReference type="ARBA" id="ARBA00012595"/>
    </source>
</evidence>
<proteinExistence type="inferred from homology"/>
<organism evidence="10 11">
    <name type="scientific">Catenulispora acidiphila (strain DSM 44928 / JCM 14897 / NBRC 102108 / NRRL B-24433 / ID139908)</name>
    <dbReference type="NCBI Taxonomy" id="479433"/>
    <lineage>
        <taxon>Bacteria</taxon>
        <taxon>Bacillati</taxon>
        <taxon>Actinomycetota</taxon>
        <taxon>Actinomycetes</taxon>
        <taxon>Catenulisporales</taxon>
        <taxon>Catenulisporaceae</taxon>
        <taxon>Catenulispora</taxon>
    </lineage>
</organism>
<dbReference type="STRING" id="479433.Caci_7155"/>
<dbReference type="SMART" id="SM01065">
    <property type="entry name" value="CBM_2"/>
    <property type="match status" value="2"/>
</dbReference>
<dbReference type="InterPro" id="IPR014718">
    <property type="entry name" value="GH-type_carb-bd"/>
</dbReference>
<feature type="domain" description="Fibronectin type-III" evidence="8">
    <location>
        <begin position="739"/>
        <end position="825"/>
    </location>
</feature>
<reference evidence="10 11" key="1">
    <citation type="journal article" date="2009" name="Stand. Genomic Sci.">
        <title>Complete genome sequence of Catenulispora acidiphila type strain (ID 139908).</title>
        <authorList>
            <person name="Copeland A."/>
            <person name="Lapidus A."/>
            <person name="Glavina Del Rio T."/>
            <person name="Nolan M."/>
            <person name="Lucas S."/>
            <person name="Chen F."/>
            <person name="Tice H."/>
            <person name="Cheng J.F."/>
            <person name="Bruce D."/>
            <person name="Goodwin L."/>
            <person name="Pitluck S."/>
            <person name="Mikhailova N."/>
            <person name="Pati A."/>
            <person name="Ivanova N."/>
            <person name="Mavromatis K."/>
            <person name="Chen A."/>
            <person name="Palaniappan K."/>
            <person name="Chain P."/>
            <person name="Land M."/>
            <person name="Hauser L."/>
            <person name="Chang Y.J."/>
            <person name="Jeffries C.D."/>
            <person name="Chertkov O."/>
            <person name="Brettin T."/>
            <person name="Detter J.C."/>
            <person name="Han C."/>
            <person name="Ali Z."/>
            <person name="Tindall B.J."/>
            <person name="Goker M."/>
            <person name="Bristow J."/>
            <person name="Eisen J.A."/>
            <person name="Markowitz V."/>
            <person name="Hugenholtz P."/>
            <person name="Kyrpides N.C."/>
            <person name="Klenk H.P."/>
        </authorList>
    </citation>
    <scope>NUCLEOTIDE SEQUENCE [LARGE SCALE GENOMIC DNA]</scope>
    <source>
        <strain evidence="11">DSM 44928 / JCM 14897 / NBRC 102108 / NRRL B-24433 / ID139908</strain>
    </source>
</reference>
<name>C7Q6X1_CATAD</name>
<evidence type="ECO:0000259" key="8">
    <source>
        <dbReference type="PROSITE" id="PS50853"/>
    </source>
</evidence>
<dbReference type="SUPFAM" id="SSF49265">
    <property type="entry name" value="Fibronectin type III"/>
    <property type="match status" value="1"/>
</dbReference>
<dbReference type="InterPro" id="IPR036116">
    <property type="entry name" value="FN3_sf"/>
</dbReference>
<dbReference type="EMBL" id="CP001700">
    <property type="protein sequence ID" value="ACU75984.1"/>
    <property type="molecule type" value="Genomic_DNA"/>
</dbReference>
<dbReference type="EC" id="3.2.1.1" evidence="3"/>
<dbReference type="HOGENOM" id="CLU_275297_0_0_11"/>
<dbReference type="InterPro" id="IPR011613">
    <property type="entry name" value="GH15-like"/>
</dbReference>
<dbReference type="PANTHER" id="PTHR31616">
    <property type="entry name" value="TREHALASE"/>
    <property type="match status" value="1"/>
</dbReference>
<dbReference type="Pfam" id="PF00723">
    <property type="entry name" value="Glyco_hydro_15"/>
    <property type="match status" value="1"/>
</dbReference>
<protein>
    <recommendedName>
        <fullName evidence="3">alpha-amylase</fullName>
        <ecNumber evidence="3">3.2.1.1</ecNumber>
    </recommendedName>
    <alternativeName>
        <fullName evidence="7">1,4-alpha-D-glucan glucanohydrolase</fullName>
    </alternativeName>
</protein>
<feature type="domain" description="Fibronectin type-III" evidence="8">
    <location>
        <begin position="831"/>
        <end position="923"/>
    </location>
</feature>
<dbReference type="InterPro" id="IPR046966">
    <property type="entry name" value="Glucoamylase_active_site"/>
</dbReference>
<dbReference type="GO" id="GO:2001070">
    <property type="term" value="F:starch binding"/>
    <property type="evidence" value="ECO:0007669"/>
    <property type="project" value="InterPro"/>
</dbReference>
<dbReference type="Gene3D" id="1.50.10.10">
    <property type="match status" value="1"/>
</dbReference>
<accession>C7Q6X1</accession>
<evidence type="ECO:0000256" key="5">
    <source>
        <dbReference type="ARBA" id="ARBA00023295"/>
    </source>
</evidence>
<dbReference type="InterPro" id="IPR013783">
    <property type="entry name" value="Ig-like_fold"/>
</dbReference>
<dbReference type="eggNOG" id="COG3387">
    <property type="taxonomic scope" value="Bacteria"/>
</dbReference>
<dbReference type="CAZy" id="GH15">
    <property type="family name" value="Glycoside Hydrolase Family 15"/>
</dbReference>
<dbReference type="InterPro" id="IPR012341">
    <property type="entry name" value="6hp_glycosidase-like_sf"/>
</dbReference>
<dbReference type="eggNOG" id="COG4733">
    <property type="taxonomic scope" value="Bacteria"/>
</dbReference>
<dbReference type="CDD" id="cd00063">
    <property type="entry name" value="FN3"/>
    <property type="match status" value="2"/>
</dbReference>
<dbReference type="RefSeq" id="WP_015795712.1">
    <property type="nucleotide sequence ID" value="NC_013131.1"/>
</dbReference>
<evidence type="ECO:0000256" key="6">
    <source>
        <dbReference type="ARBA" id="ARBA00023326"/>
    </source>
</evidence>
<dbReference type="GO" id="GO:0004556">
    <property type="term" value="F:alpha-amylase activity"/>
    <property type="evidence" value="ECO:0007669"/>
    <property type="project" value="UniProtKB-EC"/>
</dbReference>
<gene>
    <name evidence="10" type="ordered locus">Caci_7155</name>
</gene>
<comment type="catalytic activity">
    <reaction evidence="1">
        <text>Endohydrolysis of (1-&gt;4)-alpha-D-glucosidic linkages in polysaccharides containing three or more (1-&gt;4)-alpha-linked D-glucose units.</text>
        <dbReference type="EC" id="3.2.1.1"/>
    </reaction>
</comment>
<dbReference type="GO" id="GO:0016757">
    <property type="term" value="F:glycosyltransferase activity"/>
    <property type="evidence" value="ECO:0007669"/>
    <property type="project" value="UniProtKB-ARBA"/>
</dbReference>
<evidence type="ECO:0000259" key="9">
    <source>
        <dbReference type="PROSITE" id="PS51166"/>
    </source>
</evidence>
<dbReference type="InterPro" id="IPR011013">
    <property type="entry name" value="Gal_mutarotase_sf_dom"/>
</dbReference>
<dbReference type="AlphaFoldDB" id="C7Q6X1"/>
<evidence type="ECO:0000313" key="11">
    <source>
        <dbReference type="Proteomes" id="UP000000851"/>
    </source>
</evidence>
<evidence type="ECO:0000313" key="10">
    <source>
        <dbReference type="EMBL" id="ACU75984.1"/>
    </source>
</evidence>